<reference evidence="2" key="1">
    <citation type="submission" date="2020-04" db="EMBL/GenBank/DDBJ databases">
        <authorList>
            <person name="Alioto T."/>
            <person name="Alioto T."/>
            <person name="Gomez Garrido J."/>
        </authorList>
    </citation>
    <scope>NUCLEOTIDE SEQUENCE</scope>
    <source>
        <strain evidence="2">A484AB</strain>
    </source>
</reference>
<dbReference type="AlphaFoldDB" id="A0A7D9IN69"/>
<dbReference type="OrthoDB" id="8062037at2759"/>
<sequence length="115" mass="12722">MASNDPQKRANFLRFSTLLVDKGTEALRMCFDAILPPANLRAVLNANKELLQASSLTRQMDLLFPPSGNRTDSKTFDIKLLSFLLRNICASLSPPALGWDTEPLATDCIVKKQIS</sequence>
<dbReference type="InterPro" id="IPR041249">
    <property type="entry name" value="HEPN_DZIP3"/>
</dbReference>
<accession>A0A7D9IN69</accession>
<dbReference type="Proteomes" id="UP001152795">
    <property type="component" value="Unassembled WGS sequence"/>
</dbReference>
<evidence type="ECO:0000259" key="1">
    <source>
        <dbReference type="Pfam" id="PF18738"/>
    </source>
</evidence>
<evidence type="ECO:0000313" key="2">
    <source>
        <dbReference type="EMBL" id="CAB4011656.1"/>
    </source>
</evidence>
<dbReference type="Pfam" id="PF18738">
    <property type="entry name" value="HEPN_DZIP3"/>
    <property type="match status" value="1"/>
</dbReference>
<feature type="domain" description="DZIP3-like HEPN" evidence="1">
    <location>
        <begin position="37"/>
        <end position="114"/>
    </location>
</feature>
<evidence type="ECO:0000313" key="3">
    <source>
        <dbReference type="Proteomes" id="UP001152795"/>
    </source>
</evidence>
<organism evidence="2 3">
    <name type="scientific">Paramuricea clavata</name>
    <name type="common">Red gorgonian</name>
    <name type="synonym">Violescent sea-whip</name>
    <dbReference type="NCBI Taxonomy" id="317549"/>
    <lineage>
        <taxon>Eukaryota</taxon>
        <taxon>Metazoa</taxon>
        <taxon>Cnidaria</taxon>
        <taxon>Anthozoa</taxon>
        <taxon>Octocorallia</taxon>
        <taxon>Malacalcyonacea</taxon>
        <taxon>Plexauridae</taxon>
        <taxon>Paramuricea</taxon>
    </lineage>
</organism>
<dbReference type="EMBL" id="CACRXK020007223">
    <property type="protein sequence ID" value="CAB4011656.1"/>
    <property type="molecule type" value="Genomic_DNA"/>
</dbReference>
<protein>
    <recommendedName>
        <fullName evidence="1">DZIP3-like HEPN domain-containing protein</fullName>
    </recommendedName>
</protein>
<proteinExistence type="predicted"/>
<keyword evidence="3" id="KW-1185">Reference proteome</keyword>
<gene>
    <name evidence="2" type="ORF">PACLA_8A073999</name>
</gene>
<comment type="caution">
    <text evidence="2">The sequence shown here is derived from an EMBL/GenBank/DDBJ whole genome shotgun (WGS) entry which is preliminary data.</text>
</comment>
<name>A0A7D9IN69_PARCT</name>